<dbReference type="RefSeq" id="WP_342848170.1">
    <property type="nucleotide sequence ID" value="NZ_JBBMQO010000004.1"/>
</dbReference>
<keyword evidence="3 6" id="KW-0547">Nucleotide-binding</keyword>
<keyword evidence="1 6" id="KW-0436">Ligase</keyword>
<comment type="caution">
    <text evidence="8">The sequence shown here is derived from an EMBL/GenBank/DDBJ whole genome shotgun (WGS) entry which is preliminary data.</text>
</comment>
<evidence type="ECO:0000256" key="5">
    <source>
        <dbReference type="ARBA" id="ARBA00048539"/>
    </source>
</evidence>
<reference evidence="8 9" key="1">
    <citation type="submission" date="2024-03" db="EMBL/GenBank/DDBJ databases">
        <title>Community enrichment and isolation of bacterial strains for fucoidan degradation.</title>
        <authorList>
            <person name="Sichert A."/>
        </authorList>
    </citation>
    <scope>NUCLEOTIDE SEQUENCE [LARGE SCALE GENOMIC DNA]</scope>
    <source>
        <strain evidence="8 9">AS62</strain>
    </source>
</reference>
<protein>
    <recommendedName>
        <fullName evidence="6">tRNA(Ile)-lysidine synthase</fullName>
        <ecNumber evidence="6">6.3.4.19</ecNumber>
    </recommendedName>
    <alternativeName>
        <fullName evidence="6">tRNA(Ile)-2-lysyl-cytidine synthase</fullName>
    </alternativeName>
    <alternativeName>
        <fullName evidence="6">tRNA(Ile)-lysidine synthetase</fullName>
    </alternativeName>
</protein>
<dbReference type="EMBL" id="JBBMQO010000004">
    <property type="protein sequence ID" value="MEM5501723.1"/>
    <property type="molecule type" value="Genomic_DNA"/>
</dbReference>
<evidence type="ECO:0000256" key="6">
    <source>
        <dbReference type="HAMAP-Rule" id="MF_01161"/>
    </source>
</evidence>
<dbReference type="HAMAP" id="MF_01161">
    <property type="entry name" value="tRNA_Ile_lys_synt"/>
    <property type="match status" value="1"/>
</dbReference>
<comment type="function">
    <text evidence="6">Ligates lysine onto the cytidine present at position 34 of the AUA codon-specific tRNA(Ile) that contains the anticodon CAU, in an ATP-dependent manner. Cytidine is converted to lysidine, thus changing the amino acid specificity of the tRNA from methionine to isoleucine.</text>
</comment>
<comment type="similarity">
    <text evidence="6">Belongs to the tRNA(Ile)-lysidine synthase family.</text>
</comment>
<accession>A0ABU9T7I0</accession>
<dbReference type="PANTHER" id="PTHR43033">
    <property type="entry name" value="TRNA(ILE)-LYSIDINE SYNTHASE-RELATED"/>
    <property type="match status" value="1"/>
</dbReference>
<evidence type="ECO:0000256" key="1">
    <source>
        <dbReference type="ARBA" id="ARBA00022598"/>
    </source>
</evidence>
<dbReference type="Proteomes" id="UP001477870">
    <property type="component" value="Unassembled WGS sequence"/>
</dbReference>
<evidence type="ECO:0000256" key="4">
    <source>
        <dbReference type="ARBA" id="ARBA00022840"/>
    </source>
</evidence>
<dbReference type="CDD" id="cd01992">
    <property type="entry name" value="TilS_N"/>
    <property type="match status" value="1"/>
</dbReference>
<keyword evidence="6" id="KW-0963">Cytoplasm</keyword>
<dbReference type="InterPro" id="IPR012094">
    <property type="entry name" value="tRNA_Ile_lys_synt"/>
</dbReference>
<keyword evidence="4 6" id="KW-0067">ATP-binding</keyword>
<dbReference type="InterPro" id="IPR014729">
    <property type="entry name" value="Rossmann-like_a/b/a_fold"/>
</dbReference>
<proteinExistence type="inferred from homology"/>
<feature type="domain" description="tRNA(Ile)-lysidine/2-thiocytidine synthase N-terminal" evidence="7">
    <location>
        <begin position="21"/>
        <end position="201"/>
    </location>
</feature>
<dbReference type="InterPro" id="IPR011063">
    <property type="entry name" value="TilS/TtcA_N"/>
</dbReference>
<evidence type="ECO:0000259" key="7">
    <source>
        <dbReference type="Pfam" id="PF01171"/>
    </source>
</evidence>
<dbReference type="InterPro" id="IPR012795">
    <property type="entry name" value="tRNA_Ile_lys_synt_N"/>
</dbReference>
<evidence type="ECO:0000313" key="8">
    <source>
        <dbReference type="EMBL" id="MEM5501723.1"/>
    </source>
</evidence>
<evidence type="ECO:0000256" key="3">
    <source>
        <dbReference type="ARBA" id="ARBA00022741"/>
    </source>
</evidence>
<dbReference type="GO" id="GO:0032267">
    <property type="term" value="F:tRNA(Ile)-lysidine synthase activity"/>
    <property type="evidence" value="ECO:0007669"/>
    <property type="project" value="UniProtKB-EC"/>
</dbReference>
<gene>
    <name evidence="6 8" type="primary">tilS</name>
    <name evidence="8" type="ORF">WNY59_08985</name>
</gene>
<dbReference type="Gene3D" id="3.40.50.620">
    <property type="entry name" value="HUPs"/>
    <property type="match status" value="1"/>
</dbReference>
<dbReference type="PANTHER" id="PTHR43033:SF1">
    <property type="entry name" value="TRNA(ILE)-LYSIDINE SYNTHASE-RELATED"/>
    <property type="match status" value="1"/>
</dbReference>
<evidence type="ECO:0000313" key="9">
    <source>
        <dbReference type="Proteomes" id="UP001477870"/>
    </source>
</evidence>
<dbReference type="SUPFAM" id="SSF52402">
    <property type="entry name" value="Adenine nucleotide alpha hydrolases-like"/>
    <property type="match status" value="1"/>
</dbReference>
<comment type="domain">
    <text evidence="6">The N-terminal region contains the highly conserved SGGXDS motif, predicted to be a P-loop motif involved in ATP binding.</text>
</comment>
<name>A0ABU9T7I0_9HYPH</name>
<evidence type="ECO:0000256" key="2">
    <source>
        <dbReference type="ARBA" id="ARBA00022694"/>
    </source>
</evidence>
<dbReference type="NCBIfam" id="TIGR02432">
    <property type="entry name" value="lysidine_TilS_N"/>
    <property type="match status" value="1"/>
</dbReference>
<dbReference type="EC" id="6.3.4.19" evidence="6"/>
<feature type="binding site" evidence="6">
    <location>
        <begin position="27"/>
        <end position="32"/>
    </location>
    <ligand>
        <name>ATP</name>
        <dbReference type="ChEBI" id="CHEBI:30616"/>
    </ligand>
</feature>
<sequence length="354" mass="39603">MKHLDALYAQFERFRFADFKKIIVGLSGGSDSLALTLAAHSYLVEHYPQCELIAVTVDHGLRAESHQEAQHVGQICKTYGIAHEIARWEDEKPKTGIQQKAREARYRLLSEAAQRHNTSLVLIAHNKGDDIETKTMRAQRHGGTAHGISDATLYDCRTWFARPFLSLEKSQLQAFLQVNAVTWVEDPSNKDRRFERVRTRQDLGEAASNAVETEADLTSEHAVAVFLADADNVSIFENGGGAIKHNAGPRDAVYHEALRVLLAMVGATAYLPSPSAVHEALSNLYQFTDNGRKFTLNGCLLTKNKDGVIIEPEQRNRGENRFGFDHILPSHNYKIASVLRERRGLSLLPPLPMR</sequence>
<organism evidence="8 9">
    <name type="scientific">Ahrensia kielensis</name>
    <dbReference type="NCBI Taxonomy" id="76980"/>
    <lineage>
        <taxon>Bacteria</taxon>
        <taxon>Pseudomonadati</taxon>
        <taxon>Pseudomonadota</taxon>
        <taxon>Alphaproteobacteria</taxon>
        <taxon>Hyphomicrobiales</taxon>
        <taxon>Ahrensiaceae</taxon>
        <taxon>Ahrensia</taxon>
    </lineage>
</organism>
<dbReference type="Pfam" id="PF01171">
    <property type="entry name" value="ATP_bind_3"/>
    <property type="match status" value="1"/>
</dbReference>
<comment type="subcellular location">
    <subcellularLocation>
        <location evidence="6">Cytoplasm</location>
    </subcellularLocation>
</comment>
<comment type="catalytic activity">
    <reaction evidence="5 6">
        <text>cytidine(34) in tRNA(Ile2) + L-lysine + ATP = lysidine(34) in tRNA(Ile2) + AMP + diphosphate + H(+)</text>
        <dbReference type="Rhea" id="RHEA:43744"/>
        <dbReference type="Rhea" id="RHEA-COMP:10625"/>
        <dbReference type="Rhea" id="RHEA-COMP:10670"/>
        <dbReference type="ChEBI" id="CHEBI:15378"/>
        <dbReference type="ChEBI" id="CHEBI:30616"/>
        <dbReference type="ChEBI" id="CHEBI:32551"/>
        <dbReference type="ChEBI" id="CHEBI:33019"/>
        <dbReference type="ChEBI" id="CHEBI:82748"/>
        <dbReference type="ChEBI" id="CHEBI:83665"/>
        <dbReference type="ChEBI" id="CHEBI:456215"/>
        <dbReference type="EC" id="6.3.4.19"/>
    </reaction>
</comment>
<keyword evidence="9" id="KW-1185">Reference proteome</keyword>
<keyword evidence="2 6" id="KW-0819">tRNA processing</keyword>